<evidence type="ECO:0000256" key="10">
    <source>
        <dbReference type="PIRSR" id="PIRSR006615-2"/>
    </source>
</evidence>
<keyword evidence="4 8" id="KW-0378">Hydrolase</keyword>
<keyword evidence="3 8" id="KW-0479">Metal-binding</keyword>
<protein>
    <recommendedName>
        <fullName evidence="8">Metal-dependent carboxypeptidase</fullName>
        <ecNumber evidence="8">3.4.17.19</ecNumber>
    </recommendedName>
</protein>
<dbReference type="Pfam" id="PF02074">
    <property type="entry name" value="Peptidase_M32"/>
    <property type="match status" value="1"/>
</dbReference>
<evidence type="ECO:0000256" key="2">
    <source>
        <dbReference type="ARBA" id="ARBA00022670"/>
    </source>
</evidence>
<evidence type="ECO:0000256" key="5">
    <source>
        <dbReference type="ARBA" id="ARBA00023049"/>
    </source>
</evidence>
<comment type="catalytic activity">
    <reaction evidence="6 8">
        <text>Release of a C-terminal amino acid with broad specificity, except for -Pro.</text>
        <dbReference type="EC" id="3.4.17.19"/>
    </reaction>
</comment>
<dbReference type="PROSITE" id="PS52034">
    <property type="entry name" value="PEPTIDASE_M32"/>
    <property type="match status" value="1"/>
</dbReference>
<dbReference type="PRINTS" id="PR00998">
    <property type="entry name" value="CRBOXYPTASET"/>
</dbReference>
<dbReference type="EC" id="3.4.17.19" evidence="8"/>
<evidence type="ECO:0000313" key="12">
    <source>
        <dbReference type="Proteomes" id="UP000242662"/>
    </source>
</evidence>
<keyword evidence="1 8" id="KW-0121">Carboxypeptidase</keyword>
<dbReference type="InterPro" id="IPR001333">
    <property type="entry name" value="Peptidase_M32_Taq"/>
</dbReference>
<dbReference type="GO" id="GO:0006508">
    <property type="term" value="P:proteolysis"/>
    <property type="evidence" value="ECO:0007669"/>
    <property type="project" value="UniProtKB-UniRule"/>
</dbReference>
<evidence type="ECO:0000256" key="6">
    <source>
        <dbReference type="ARBA" id="ARBA00052755"/>
    </source>
</evidence>
<dbReference type="EMBL" id="FMYM01000010">
    <property type="protein sequence ID" value="SDC55375.1"/>
    <property type="molecule type" value="Genomic_DNA"/>
</dbReference>
<gene>
    <name evidence="11" type="ORF">SAMN05421737_11038</name>
</gene>
<dbReference type="CDD" id="cd06460">
    <property type="entry name" value="M32_Taq"/>
    <property type="match status" value="1"/>
</dbReference>
<dbReference type="PANTHER" id="PTHR34217">
    <property type="entry name" value="METAL-DEPENDENT CARBOXYPEPTIDASE"/>
    <property type="match status" value="1"/>
</dbReference>
<name>A0A1G6MK78_9BACI</name>
<comment type="function">
    <text evidence="8">Broad specificity carboxypetidase that releases amino acids sequentially from the C-terminus, including neutral, aromatic, polar and basic residues.</text>
</comment>
<reference evidence="12" key="1">
    <citation type="submission" date="2016-09" db="EMBL/GenBank/DDBJ databases">
        <authorList>
            <person name="Varghese N."/>
            <person name="Submissions S."/>
        </authorList>
    </citation>
    <scope>NUCLEOTIDE SEQUENCE [LARGE SCALE GENOMIC DNA]</scope>
    <source>
        <strain evidence="12">25nlg</strain>
    </source>
</reference>
<sequence>MTSILKKTEQDFLAFVKKIEDYEQAVSLLAWDARTGTPKKGVSQRAEVYGTLSTAVFEMATSKEMGTYLEALTEKNVQAELSPLTPKVVQKCQEKYDRYINIPQDEYQAYMTLQGQSEAVWQEAKQKADFELFRPNVEKMIDFQKRFANYYDPKAHVYHTLLDVYEPGVFTDTLDKVFAELREALVPLVQAVTTSAVQPNIDRLLQPFPKEKQRALSEAMLREIGYDFDAGRLDEAAHPFAIGLNPNDVRVTTRYNEQDFRTALFGTIHEGGHALYEQNVSKDLLGTPLCQGTSMGIHESQSLLWEKFIGKSKPFWERNYELLKKHAAGKFDQMSLDEFYFAVNKAEPSLIRVEADELTYPLHVILRYELEKGLFAGEIAVKDLPGLWNEKMAEYLGIRPAHDGEGVLQDTHWAFGLFGYFPSYALGYIYAAQLKEALVKDVPNLDETIAAGNYAPIHEWLRTNVHQYGAAKKPVDIIRDVTGGGIDPTPLIRYLDEKYRRLYQV</sequence>
<accession>A0A1G6MK78</accession>
<dbReference type="Gene3D" id="1.10.1370.30">
    <property type="match status" value="1"/>
</dbReference>
<keyword evidence="12" id="KW-1185">Reference proteome</keyword>
<dbReference type="OrthoDB" id="9772308at2"/>
<dbReference type="RefSeq" id="WP_141769887.1">
    <property type="nucleotide sequence ID" value="NZ_FMYM01000010.1"/>
</dbReference>
<dbReference type="Proteomes" id="UP000242662">
    <property type="component" value="Unassembled WGS sequence"/>
</dbReference>
<dbReference type="STRING" id="1464122.SAMN05421737_11038"/>
<keyword evidence="5 8" id="KW-0482">Metalloprotease</keyword>
<dbReference type="FunFam" id="1.10.1370.30:FF:000003">
    <property type="entry name" value="Thermostable carboxypeptidase 1"/>
    <property type="match status" value="1"/>
</dbReference>
<evidence type="ECO:0000313" key="11">
    <source>
        <dbReference type="EMBL" id="SDC55375.1"/>
    </source>
</evidence>
<dbReference type="GO" id="GO:0008270">
    <property type="term" value="F:zinc ion binding"/>
    <property type="evidence" value="ECO:0007669"/>
    <property type="project" value="UniProtKB-ARBA"/>
</dbReference>
<evidence type="ECO:0000256" key="7">
    <source>
        <dbReference type="ARBA" id="ARBA00061580"/>
    </source>
</evidence>
<dbReference type="PIRSF" id="PIRSF006615">
    <property type="entry name" value="Zn_crbxpep_Taq"/>
    <property type="match status" value="1"/>
</dbReference>
<keyword evidence="2 8" id="KW-0645">Protease</keyword>
<comment type="similarity">
    <text evidence="7 8">Belongs to the peptidase M32 family.</text>
</comment>
<feature type="binding site" evidence="9">
    <location>
        <position position="299"/>
    </location>
    <ligand>
        <name>Zn(2+)</name>
        <dbReference type="ChEBI" id="CHEBI:29105"/>
        <note>catalytic</note>
    </ligand>
</feature>
<dbReference type="PANTHER" id="PTHR34217:SF1">
    <property type="entry name" value="CARBOXYPEPTIDASE 1"/>
    <property type="match status" value="1"/>
</dbReference>
<evidence type="ECO:0000256" key="9">
    <source>
        <dbReference type="PIRSR" id="PIRSR006615-1"/>
    </source>
</evidence>
<evidence type="ECO:0000256" key="3">
    <source>
        <dbReference type="ARBA" id="ARBA00022723"/>
    </source>
</evidence>
<evidence type="ECO:0000256" key="1">
    <source>
        <dbReference type="ARBA" id="ARBA00022645"/>
    </source>
</evidence>
<feature type="binding site" evidence="9">
    <location>
        <position position="273"/>
    </location>
    <ligand>
        <name>Zn(2+)</name>
        <dbReference type="ChEBI" id="CHEBI:29105"/>
        <note>catalytic</note>
    </ligand>
</feature>
<dbReference type="GO" id="GO:0004181">
    <property type="term" value="F:metallocarboxypeptidase activity"/>
    <property type="evidence" value="ECO:0007669"/>
    <property type="project" value="UniProtKB-UniRule"/>
</dbReference>
<dbReference type="AlphaFoldDB" id="A0A1G6MK78"/>
<feature type="active site" description="Proton donor/acceptor" evidence="10">
    <location>
        <position position="270"/>
    </location>
</feature>
<evidence type="ECO:0000256" key="4">
    <source>
        <dbReference type="ARBA" id="ARBA00022801"/>
    </source>
</evidence>
<feature type="binding site" evidence="9">
    <location>
        <position position="269"/>
    </location>
    <ligand>
        <name>Zn(2+)</name>
        <dbReference type="ChEBI" id="CHEBI:29105"/>
        <note>catalytic</note>
    </ligand>
</feature>
<comment type="cofactor">
    <cofactor evidence="9">
        <name>Zn(2+)</name>
        <dbReference type="ChEBI" id="CHEBI:29105"/>
    </cofactor>
    <text evidence="9">Binds 1 zinc ion per subunit.</text>
</comment>
<keyword evidence="9" id="KW-0862">Zinc</keyword>
<organism evidence="11 12">
    <name type="scientific">Shouchella lonarensis</name>
    <dbReference type="NCBI Taxonomy" id="1464122"/>
    <lineage>
        <taxon>Bacteria</taxon>
        <taxon>Bacillati</taxon>
        <taxon>Bacillota</taxon>
        <taxon>Bacilli</taxon>
        <taxon>Bacillales</taxon>
        <taxon>Bacillaceae</taxon>
        <taxon>Shouchella</taxon>
    </lineage>
</organism>
<dbReference type="SUPFAM" id="SSF55486">
    <property type="entry name" value="Metalloproteases ('zincins'), catalytic domain"/>
    <property type="match status" value="1"/>
</dbReference>
<proteinExistence type="inferred from homology"/>
<evidence type="ECO:0000256" key="8">
    <source>
        <dbReference type="PIRNR" id="PIRNR006615"/>
    </source>
</evidence>